<dbReference type="InterPro" id="IPR052698">
    <property type="entry name" value="MoCofactor_Util/Proc"/>
</dbReference>
<evidence type="ECO:0000313" key="3">
    <source>
        <dbReference type="EMBL" id="VAV99689.1"/>
    </source>
</evidence>
<reference evidence="3" key="1">
    <citation type="submission" date="2018-06" db="EMBL/GenBank/DDBJ databases">
        <authorList>
            <person name="Zhirakovskaya E."/>
        </authorList>
    </citation>
    <scope>NUCLEOTIDE SEQUENCE</scope>
</reference>
<name>A0A3B0S614_9ZZZZ</name>
<feature type="domain" description="XdhC Rossmann" evidence="2">
    <location>
        <begin position="122"/>
        <end position="263"/>
    </location>
</feature>
<organism evidence="3">
    <name type="scientific">hydrothermal vent metagenome</name>
    <dbReference type="NCBI Taxonomy" id="652676"/>
    <lineage>
        <taxon>unclassified sequences</taxon>
        <taxon>metagenomes</taxon>
        <taxon>ecological metagenomes</taxon>
    </lineage>
</organism>
<dbReference type="PANTHER" id="PTHR30388:SF4">
    <property type="entry name" value="MOLYBDENUM COFACTOR INSERTION CHAPERONE PAOD"/>
    <property type="match status" value="1"/>
</dbReference>
<dbReference type="InterPro" id="IPR027051">
    <property type="entry name" value="XdhC_Rossmann_dom"/>
</dbReference>
<dbReference type="PANTHER" id="PTHR30388">
    <property type="entry name" value="ALDEHYDE OXIDOREDUCTASE MOLYBDENUM COFACTOR ASSEMBLY PROTEIN"/>
    <property type="match status" value="1"/>
</dbReference>
<feature type="domain" description="XdhC- CoxI" evidence="1">
    <location>
        <begin position="1"/>
        <end position="41"/>
    </location>
</feature>
<accession>A0A3B0S614</accession>
<dbReference type="Pfam" id="PF02625">
    <property type="entry name" value="XdhC_CoxI"/>
    <property type="match status" value="1"/>
</dbReference>
<evidence type="ECO:0000259" key="1">
    <source>
        <dbReference type="Pfam" id="PF02625"/>
    </source>
</evidence>
<sequence length="273" mass="29102">MAVAEDGSYVGSFSGGCVETAVVAEAVEVMKSGMPREVRFGAGSKYLDIHLPCGGGIDLLFSPLQDASFVEKVLAFAENRLPVSIILDSASLSVSCSQTSEPKSVSRDGTKVSITHIPAAKLNIFGHGASLLSLANIAKAYGLTTEVFSPDQDIVADVQQNAGSATLLKTPAALKQFKVDRWTACIFYFHDHDWEVALMKQALESPAYYVGAMGSLITHETRKKTLLETGVEPGDIARMIAPIGLIPSSRDPETLALSTLAQVVEIYHELNGT</sequence>
<protein>
    <submittedName>
        <fullName evidence="3">Xanthine and CO dehydrogenases maturation factor, XdhC/CoxF family</fullName>
    </submittedName>
</protein>
<dbReference type="EMBL" id="UOEF01000290">
    <property type="protein sequence ID" value="VAV99689.1"/>
    <property type="molecule type" value="Genomic_DNA"/>
</dbReference>
<dbReference type="Pfam" id="PF13478">
    <property type="entry name" value="XdhC_C"/>
    <property type="match status" value="1"/>
</dbReference>
<evidence type="ECO:0000259" key="2">
    <source>
        <dbReference type="Pfam" id="PF13478"/>
    </source>
</evidence>
<gene>
    <name evidence="3" type="ORF">MNBD_ALPHA04-1423</name>
</gene>
<dbReference type="AlphaFoldDB" id="A0A3B0S614"/>
<dbReference type="InterPro" id="IPR003777">
    <property type="entry name" value="XdhC_CoxI"/>
</dbReference>
<proteinExistence type="predicted"/>
<dbReference type="Gene3D" id="3.40.50.720">
    <property type="entry name" value="NAD(P)-binding Rossmann-like Domain"/>
    <property type="match status" value="1"/>
</dbReference>